<evidence type="ECO:0008006" key="3">
    <source>
        <dbReference type="Google" id="ProtNLM"/>
    </source>
</evidence>
<sequence length="103" mass="11734">MHLLVEASYDIQGEGGGKMDQQFFKNIEKKTGVNMKDIFELANSLQNANFSDEKTVRQVVKRVAQIANRRVPKELEDQIVKTIVHSGKQIDFNTIANMLNNKK</sequence>
<reference evidence="1 2" key="1">
    <citation type="journal article" date="2007" name="Proc. Natl. Acad. Sci. U.S.A.">
        <title>Genome and proteome of long-chain alkane degrading Geobacillus thermodenitrificans NG80-2 isolated from a deep-subsurface oil reservoir.</title>
        <authorList>
            <person name="Feng L."/>
            <person name="Wang W."/>
            <person name="Cheng J."/>
            <person name="Ren Y."/>
            <person name="Zhao G."/>
            <person name="Gao C."/>
            <person name="Tang Y."/>
            <person name="Liu X."/>
            <person name="Han W."/>
            <person name="Peng X."/>
            <person name="Liu R."/>
            <person name="Wang L."/>
        </authorList>
    </citation>
    <scope>NUCLEOTIDE SEQUENCE [LARGE SCALE GENOMIC DNA]</scope>
    <source>
        <strain evidence="1 2">NG80-2</strain>
    </source>
</reference>
<evidence type="ECO:0000313" key="1">
    <source>
        <dbReference type="EMBL" id="ABO66121.1"/>
    </source>
</evidence>
<dbReference type="eggNOG" id="ENOG5032Y6J">
    <property type="taxonomic scope" value="Bacteria"/>
</dbReference>
<dbReference type="Pfam" id="PF14069">
    <property type="entry name" value="SpoVIF"/>
    <property type="match status" value="1"/>
</dbReference>
<accession>A4ILB7</accession>
<dbReference type="HOGENOM" id="CLU_171594_0_0_9"/>
<dbReference type="KEGG" id="gtn:GTNG_0741"/>
<dbReference type="InterPro" id="IPR025942">
    <property type="entry name" value="SpoVIF"/>
</dbReference>
<evidence type="ECO:0000313" key="2">
    <source>
        <dbReference type="Proteomes" id="UP000001578"/>
    </source>
</evidence>
<name>A4ILB7_GEOTN</name>
<gene>
    <name evidence="1" type="ordered locus">GTNG_0741</name>
</gene>
<protein>
    <recommendedName>
        <fullName evidence="3">Sporulation protein</fullName>
    </recommendedName>
</protein>
<proteinExistence type="predicted"/>
<dbReference type="Proteomes" id="UP000001578">
    <property type="component" value="Chromosome"/>
</dbReference>
<dbReference type="EMBL" id="CP000557">
    <property type="protein sequence ID" value="ABO66121.1"/>
    <property type="molecule type" value="Genomic_DNA"/>
</dbReference>
<organism evidence="1 2">
    <name type="scientific">Geobacillus thermodenitrificans (strain NG80-2)</name>
    <dbReference type="NCBI Taxonomy" id="420246"/>
    <lineage>
        <taxon>Bacteria</taxon>
        <taxon>Bacillati</taxon>
        <taxon>Bacillota</taxon>
        <taxon>Bacilli</taxon>
        <taxon>Bacillales</taxon>
        <taxon>Anoxybacillaceae</taxon>
        <taxon>Geobacillus</taxon>
    </lineage>
</organism>
<dbReference type="AlphaFoldDB" id="A4ILB7"/>